<keyword evidence="5" id="KW-0472">Membrane</keyword>
<dbReference type="Proteomes" id="UP000027195">
    <property type="component" value="Unassembled WGS sequence"/>
</dbReference>
<dbReference type="InParanoid" id="A0A067MTB6"/>
<comment type="subcellular location">
    <subcellularLocation>
        <location evidence="1">Membrane</location>
    </subcellularLocation>
</comment>
<accession>A0A067MTB6</accession>
<dbReference type="InterPro" id="IPR044890">
    <property type="entry name" value="TMEM14_sf"/>
</dbReference>
<evidence type="ECO:0000256" key="1">
    <source>
        <dbReference type="ARBA" id="ARBA00004370"/>
    </source>
</evidence>
<evidence type="ECO:0000256" key="4">
    <source>
        <dbReference type="ARBA" id="ARBA00022989"/>
    </source>
</evidence>
<keyword evidence="3" id="KW-0812">Transmembrane</keyword>
<dbReference type="Gene3D" id="1.10.10.1740">
    <property type="entry name" value="Transmembrane protein 14-like"/>
    <property type="match status" value="1"/>
</dbReference>
<sequence length="104" mass="10657">MVSKLLPALRAALCFVGGITGFARTRSVPSLVAGVSVGSLYAWSGFAIQRGDLNAGFKGALAASALLFVSSIPRVSKGPVPLTLTVTSAAASLYYGKTVYDFAL</sequence>
<protein>
    <recommendedName>
        <fullName evidence="8">Transmembrane protein 14C</fullName>
    </recommendedName>
</protein>
<evidence type="ECO:0000256" key="2">
    <source>
        <dbReference type="ARBA" id="ARBA00007590"/>
    </source>
</evidence>
<reference evidence="7" key="1">
    <citation type="journal article" date="2014" name="Proc. Natl. Acad. Sci. U.S.A.">
        <title>Extensive sampling of basidiomycete genomes demonstrates inadequacy of the white-rot/brown-rot paradigm for wood decay fungi.</title>
        <authorList>
            <person name="Riley R."/>
            <person name="Salamov A.A."/>
            <person name="Brown D.W."/>
            <person name="Nagy L.G."/>
            <person name="Floudas D."/>
            <person name="Held B.W."/>
            <person name="Levasseur A."/>
            <person name="Lombard V."/>
            <person name="Morin E."/>
            <person name="Otillar R."/>
            <person name="Lindquist E.A."/>
            <person name="Sun H."/>
            <person name="LaButti K.M."/>
            <person name="Schmutz J."/>
            <person name="Jabbour D."/>
            <person name="Luo H."/>
            <person name="Baker S.E."/>
            <person name="Pisabarro A.G."/>
            <person name="Walton J.D."/>
            <person name="Blanchette R.A."/>
            <person name="Henrissat B."/>
            <person name="Martin F."/>
            <person name="Cullen D."/>
            <person name="Hibbett D.S."/>
            <person name="Grigoriev I.V."/>
        </authorList>
    </citation>
    <scope>NUCLEOTIDE SEQUENCE [LARGE SCALE GENOMIC DNA]</scope>
    <source>
        <strain evidence="7">FD-172 SS1</strain>
    </source>
</reference>
<evidence type="ECO:0000313" key="7">
    <source>
        <dbReference type="Proteomes" id="UP000027195"/>
    </source>
</evidence>
<gene>
    <name evidence="6" type="ORF">BOTBODRAFT_184794</name>
</gene>
<evidence type="ECO:0000256" key="5">
    <source>
        <dbReference type="ARBA" id="ARBA00023136"/>
    </source>
</evidence>
<dbReference type="HOGENOM" id="CLU_096652_3_1_1"/>
<comment type="similarity">
    <text evidence="2">Belongs to the TMEM14 family.</text>
</comment>
<keyword evidence="4" id="KW-1133">Transmembrane helix</keyword>
<dbReference type="OrthoDB" id="5620at2759"/>
<name>A0A067MTB6_BOTB1</name>
<proteinExistence type="inferred from homology"/>
<dbReference type="AlphaFoldDB" id="A0A067MTB6"/>
<dbReference type="GO" id="GO:0016020">
    <property type="term" value="C:membrane"/>
    <property type="evidence" value="ECO:0007669"/>
    <property type="project" value="UniProtKB-SubCell"/>
</dbReference>
<dbReference type="Pfam" id="PF03647">
    <property type="entry name" value="Tmemb_14"/>
    <property type="match status" value="1"/>
</dbReference>
<organism evidence="6 7">
    <name type="scientific">Botryobasidium botryosum (strain FD-172 SS1)</name>
    <dbReference type="NCBI Taxonomy" id="930990"/>
    <lineage>
        <taxon>Eukaryota</taxon>
        <taxon>Fungi</taxon>
        <taxon>Dikarya</taxon>
        <taxon>Basidiomycota</taxon>
        <taxon>Agaricomycotina</taxon>
        <taxon>Agaricomycetes</taxon>
        <taxon>Cantharellales</taxon>
        <taxon>Botryobasidiaceae</taxon>
        <taxon>Botryobasidium</taxon>
    </lineage>
</organism>
<dbReference type="STRING" id="930990.A0A067MTB6"/>
<dbReference type="InterPro" id="IPR005349">
    <property type="entry name" value="TMEM14"/>
</dbReference>
<evidence type="ECO:0000256" key="3">
    <source>
        <dbReference type="ARBA" id="ARBA00022692"/>
    </source>
</evidence>
<evidence type="ECO:0000313" key="6">
    <source>
        <dbReference type="EMBL" id="KDQ18993.1"/>
    </source>
</evidence>
<evidence type="ECO:0008006" key="8">
    <source>
        <dbReference type="Google" id="ProtNLM"/>
    </source>
</evidence>
<dbReference type="FunCoup" id="A0A067MTB6">
    <property type="interactions" value="26"/>
</dbReference>
<keyword evidence="7" id="KW-1185">Reference proteome</keyword>
<dbReference type="EMBL" id="KL198020">
    <property type="protein sequence ID" value="KDQ18993.1"/>
    <property type="molecule type" value="Genomic_DNA"/>
</dbReference>